<gene>
    <name evidence="2" type="ORF">ERS852382_00354</name>
</gene>
<reference evidence="2 3" key="1">
    <citation type="submission" date="2015-09" db="EMBL/GenBank/DDBJ databases">
        <authorList>
            <consortium name="Pathogen Informatics"/>
        </authorList>
    </citation>
    <scope>NUCLEOTIDE SEQUENCE [LARGE SCALE GENOMIC DNA]</scope>
    <source>
        <strain evidence="2 3">2789STDY5608824</strain>
    </source>
</reference>
<dbReference type="AlphaFoldDB" id="A0A173WRH4"/>
<dbReference type="Pfam" id="PF10592">
    <property type="entry name" value="AIPR"/>
    <property type="match status" value="1"/>
</dbReference>
<dbReference type="InterPro" id="IPR018891">
    <property type="entry name" value="AIPR_C"/>
</dbReference>
<organism evidence="2 3">
    <name type="scientific">Bifidobacterium adolescentis</name>
    <dbReference type="NCBI Taxonomy" id="1680"/>
    <lineage>
        <taxon>Bacteria</taxon>
        <taxon>Bacillati</taxon>
        <taxon>Actinomycetota</taxon>
        <taxon>Actinomycetes</taxon>
        <taxon>Bifidobacteriales</taxon>
        <taxon>Bifidobacteriaceae</taxon>
        <taxon>Bifidobacterium</taxon>
    </lineage>
</organism>
<sequence>MKTKYEILVSMLDDLCKEAPAEYKRYHPTNKDEVPEARGLAYIHLLLKIRFGLRSFGDREAFITDGANDGGIDAYYISHASHTIYFIQSKFRNTEQNFDGGKNISIEELASMHICEILAPKKTDQIEFNDKIKKMQKKLSEIRDPQLYTKKVIILANLSKSKFSHFSPETKKGKEAINRLLQGFEYEIFNYQKTYEELLLPSISGTCSQPDEVTIPLTLKDNEVPQATNTIETIGGNCTVSIMFIPVMQIAQMMHNYRNALLTYNPRSFLGLRRGTINNTIRNTIVNKDTNEFALFNNGLTIVTSGSSFNKSLGSASKAQLILKDPQIINGGQTAATLAQIYDSDDRDSLESKEVLVRVITFEAEDTTSKAKRKEVIQQLSEATNGQTTITDGDRHANDPLLDTFKKSIFEDFAMLYEHKIGEFYEGVEKGYVKKEQIVDRDNFLQVALAMNGDPGMARSGGKKNLYAQYFFKDEHQMNEREQKISARKYMYGYFVLCYLKTKTKQMKDSQDKYHHDKYGYALRYGNYAVVSVCARFRPNNLSAESTQAKAEQVCESVLSHWKEFENEVIEKRGTDHEFDFANYYKTQTVKEDINSTQIKWLDE</sequence>
<proteinExistence type="predicted"/>
<evidence type="ECO:0000313" key="2">
    <source>
        <dbReference type="EMBL" id="CUN42152.1"/>
    </source>
</evidence>
<dbReference type="RefSeq" id="WP_055308742.1">
    <property type="nucleotide sequence ID" value="NZ_CYYG01000001.1"/>
</dbReference>
<accession>A0A173WRH4</accession>
<dbReference type="EMBL" id="CYYI01000001">
    <property type="protein sequence ID" value="CUN42152.1"/>
    <property type="molecule type" value="Genomic_DNA"/>
</dbReference>
<dbReference type="Proteomes" id="UP000095647">
    <property type="component" value="Unassembled WGS sequence"/>
</dbReference>
<protein>
    <submittedName>
        <fullName evidence="2">AIPR protein</fullName>
    </submittedName>
</protein>
<evidence type="ECO:0000259" key="1">
    <source>
        <dbReference type="Pfam" id="PF10592"/>
    </source>
</evidence>
<feature type="domain" description="Abortive phage infection protein C-terminal" evidence="1">
    <location>
        <begin position="264"/>
        <end position="538"/>
    </location>
</feature>
<name>A0A173WRH4_BIFAD</name>
<evidence type="ECO:0000313" key="3">
    <source>
        <dbReference type="Proteomes" id="UP000095647"/>
    </source>
</evidence>